<dbReference type="Pfam" id="PF18911">
    <property type="entry name" value="PKD_4"/>
    <property type="match status" value="1"/>
</dbReference>
<keyword evidence="5" id="KW-1185">Reference proteome</keyword>
<dbReference type="STRING" id="1230460.C495_14522"/>
<feature type="compositionally biased region" description="Acidic residues" evidence="2">
    <location>
        <begin position="273"/>
        <end position="290"/>
    </location>
</feature>
<sequence length="365" mass="39606">MVEHAQDRLTDQGYPVADGIMLNGFSASGNFVDRFTMLHPDRVLSVTAGGLNGMAILPLEEAEGHTLPYHVGIADVAELTDEPVDLDALDEVNQFLYMGAEDNNDTIPYSDAWTDDELRQIALEVYGDDMIEERFPRCQEAYQEAGVEAQFRVYEDAGHTPQPAIDDVVAFHRRSLEGKDVSEFGQTIRATPEFELTPKNPTVGDTVELNASSSTGGTSDITNYLWEFGTGDTAVGETVTYTYEDAGEQLITLTVILENGSEREFTDRVTVTETDDVSAEDEKDNDETDTDSVVNHTEDDETGIEGEIDVDSEADNTTGDETGMDDETNDVSDDDGSPGFGVVGALAGLGGVGYLLKHGLLDNTE</sequence>
<dbReference type="InterPro" id="IPR026371">
    <property type="entry name" value="PGF_CTERM"/>
</dbReference>
<name>L9VZR4_9EURY</name>
<dbReference type="Gene3D" id="2.60.40.10">
    <property type="entry name" value="Immunoglobulins"/>
    <property type="match status" value="1"/>
</dbReference>
<evidence type="ECO:0000259" key="3">
    <source>
        <dbReference type="PROSITE" id="PS50093"/>
    </source>
</evidence>
<dbReference type="InterPro" id="IPR022409">
    <property type="entry name" value="PKD/Chitinase_dom"/>
</dbReference>
<dbReference type="GO" id="GO:0030115">
    <property type="term" value="C:S-layer"/>
    <property type="evidence" value="ECO:0007669"/>
    <property type="project" value="UniProtKB-SubCell"/>
</dbReference>
<evidence type="ECO:0000313" key="4">
    <source>
        <dbReference type="EMBL" id="ELY42536.1"/>
    </source>
</evidence>
<organism evidence="4 5">
    <name type="scientific">Natronorubrum sulfidifaciens JCM 14089</name>
    <dbReference type="NCBI Taxonomy" id="1230460"/>
    <lineage>
        <taxon>Archaea</taxon>
        <taxon>Methanobacteriati</taxon>
        <taxon>Methanobacteriota</taxon>
        <taxon>Stenosarchaea group</taxon>
        <taxon>Halobacteria</taxon>
        <taxon>Halobacteriales</taxon>
        <taxon>Natrialbaceae</taxon>
        <taxon>Natronorubrum</taxon>
    </lineage>
</organism>
<feature type="compositionally biased region" description="Acidic residues" evidence="2">
    <location>
        <begin position="298"/>
        <end position="314"/>
    </location>
</feature>
<comment type="caution">
    <text evidence="4">The sequence shown here is derived from an EMBL/GenBank/DDBJ whole genome shotgun (WGS) entry which is preliminary data.</text>
</comment>
<dbReference type="NCBIfam" id="TIGR04126">
    <property type="entry name" value="PGF_CTERM"/>
    <property type="match status" value="1"/>
</dbReference>
<dbReference type="GO" id="GO:0005886">
    <property type="term" value="C:plasma membrane"/>
    <property type="evidence" value="ECO:0007669"/>
    <property type="project" value="UniProtKB-SubCell"/>
</dbReference>
<keyword evidence="1" id="KW-0732">Signal</keyword>
<dbReference type="SUPFAM" id="SSF49299">
    <property type="entry name" value="PKD domain"/>
    <property type="match status" value="1"/>
</dbReference>
<gene>
    <name evidence="4" type="ORF">C495_14522</name>
</gene>
<feature type="compositionally biased region" description="Acidic residues" evidence="2">
    <location>
        <begin position="322"/>
        <end position="336"/>
    </location>
</feature>
<dbReference type="PROSITE" id="PS50093">
    <property type="entry name" value="PKD"/>
    <property type="match status" value="1"/>
</dbReference>
<accession>L9VZR4</accession>
<dbReference type="SUPFAM" id="SSF53474">
    <property type="entry name" value="alpha/beta-Hydrolases"/>
    <property type="match status" value="1"/>
</dbReference>
<evidence type="ECO:0000313" key="5">
    <source>
        <dbReference type="Proteomes" id="UP000011661"/>
    </source>
</evidence>
<dbReference type="AlphaFoldDB" id="L9VZR4"/>
<feature type="region of interest" description="Disordered" evidence="2">
    <location>
        <begin position="266"/>
        <end position="341"/>
    </location>
</feature>
<protein>
    <recommendedName>
        <fullName evidence="3">PKD domain-containing protein</fullName>
    </recommendedName>
</protein>
<reference evidence="4 5" key="1">
    <citation type="journal article" date="2014" name="PLoS Genet.">
        <title>Phylogenetically driven sequencing of extremely halophilic archaea reveals strategies for static and dynamic osmo-response.</title>
        <authorList>
            <person name="Becker E.A."/>
            <person name="Seitzer P.M."/>
            <person name="Tritt A."/>
            <person name="Larsen D."/>
            <person name="Krusor M."/>
            <person name="Yao A.I."/>
            <person name="Wu D."/>
            <person name="Madern D."/>
            <person name="Eisen J.A."/>
            <person name="Darling A.E."/>
            <person name="Facciotti M.T."/>
        </authorList>
    </citation>
    <scope>NUCLEOTIDE SEQUENCE [LARGE SCALE GENOMIC DNA]</scope>
    <source>
        <strain evidence="4 5">JCM 14089</strain>
    </source>
</reference>
<evidence type="ECO:0000256" key="1">
    <source>
        <dbReference type="ARBA" id="ARBA00022729"/>
    </source>
</evidence>
<dbReference type="SMART" id="SM00089">
    <property type="entry name" value="PKD"/>
    <property type="match status" value="1"/>
</dbReference>
<feature type="domain" description="PKD" evidence="3">
    <location>
        <begin position="206"/>
        <end position="272"/>
    </location>
</feature>
<evidence type="ECO:0000256" key="2">
    <source>
        <dbReference type="SAM" id="MobiDB-lite"/>
    </source>
</evidence>
<proteinExistence type="predicted"/>
<dbReference type="Proteomes" id="UP000011661">
    <property type="component" value="Unassembled WGS sequence"/>
</dbReference>
<dbReference type="eggNOG" id="arCOG07581">
    <property type="taxonomic scope" value="Archaea"/>
</dbReference>
<dbReference type="InterPro" id="IPR013783">
    <property type="entry name" value="Ig-like_fold"/>
</dbReference>
<dbReference type="PATRIC" id="fig|1230460.4.peg.2959"/>
<dbReference type="Gene3D" id="3.40.50.1820">
    <property type="entry name" value="alpha/beta hydrolase"/>
    <property type="match status" value="1"/>
</dbReference>
<dbReference type="EMBL" id="AOHX01000045">
    <property type="protein sequence ID" value="ELY42536.1"/>
    <property type="molecule type" value="Genomic_DNA"/>
</dbReference>
<dbReference type="InterPro" id="IPR000601">
    <property type="entry name" value="PKD_dom"/>
</dbReference>
<dbReference type="CDD" id="cd00146">
    <property type="entry name" value="PKD"/>
    <property type="match status" value="1"/>
</dbReference>
<dbReference type="InterPro" id="IPR029058">
    <property type="entry name" value="AB_hydrolase_fold"/>
</dbReference>
<dbReference type="InterPro" id="IPR035986">
    <property type="entry name" value="PKD_dom_sf"/>
</dbReference>